<evidence type="ECO:0000313" key="2">
    <source>
        <dbReference type="EMBL" id="BCN31061.1"/>
    </source>
</evidence>
<sequence length="290" mass="34597">MNYKEEKIPSICKKLLLYNCIVKMIVPVILMILSLLWLIRRLIIDYPTFHNIKMSPLMIKVLSYNYFIPLFILFTMIGLTYLLLQQLHHPEKSKLGKSVLEHCQVQDIMEMHRQFNQIDEDIYNNGKFFNGLYVGNEWIIGKCNFFNVAAFRKDNIRAIFQIHEINFHMNFYHLYVMDQNDKNIKFNLLLSKELKAIYLYLCGEYPYTKQGGSSEYNKFRFLSKEKRLEFYTNYRRNMKRASELLTEAAIEGDADAYYFLVVKMHLCTSQGLRRVFLGNVKEDKSYKVIK</sequence>
<proteinExistence type="predicted"/>
<evidence type="ECO:0000313" key="3">
    <source>
        <dbReference type="Proteomes" id="UP000595897"/>
    </source>
</evidence>
<protein>
    <submittedName>
        <fullName evidence="2">Uncharacterized protein</fullName>
    </submittedName>
</protein>
<evidence type="ECO:0000256" key="1">
    <source>
        <dbReference type="SAM" id="Phobius"/>
    </source>
</evidence>
<feature type="transmembrane region" description="Helical" evidence="1">
    <location>
        <begin position="21"/>
        <end position="44"/>
    </location>
</feature>
<dbReference type="EMBL" id="AP024169">
    <property type="protein sequence ID" value="BCN31061.1"/>
    <property type="molecule type" value="Genomic_DNA"/>
</dbReference>
<organism evidence="2 3">
    <name type="scientific">Anaeromicropila herbilytica</name>
    <dbReference type="NCBI Taxonomy" id="2785025"/>
    <lineage>
        <taxon>Bacteria</taxon>
        <taxon>Bacillati</taxon>
        <taxon>Bacillota</taxon>
        <taxon>Clostridia</taxon>
        <taxon>Lachnospirales</taxon>
        <taxon>Lachnospiraceae</taxon>
        <taxon>Anaeromicropila</taxon>
    </lineage>
</organism>
<keyword evidence="1" id="KW-0472">Membrane</keyword>
<dbReference type="Proteomes" id="UP000595897">
    <property type="component" value="Chromosome"/>
</dbReference>
<dbReference type="KEGG" id="ahb:bsdtb5_23560"/>
<accession>A0A7R7ELG4</accession>
<keyword evidence="1" id="KW-0812">Transmembrane</keyword>
<keyword evidence="1" id="KW-1133">Transmembrane helix</keyword>
<gene>
    <name evidence="2" type="ORF">bsdtb5_23560</name>
</gene>
<feature type="transmembrane region" description="Helical" evidence="1">
    <location>
        <begin position="64"/>
        <end position="84"/>
    </location>
</feature>
<keyword evidence="3" id="KW-1185">Reference proteome</keyword>
<name>A0A7R7ELG4_9FIRM</name>
<dbReference type="RefSeq" id="WP_271712209.1">
    <property type="nucleotide sequence ID" value="NZ_AP024169.1"/>
</dbReference>
<reference evidence="2 3" key="1">
    <citation type="submission" date="2020-11" db="EMBL/GenBank/DDBJ databases">
        <title>Draft genome sequencing of a Lachnospiraceae strain isolated from anoxic soil subjected to BSD treatment.</title>
        <authorList>
            <person name="Uek A."/>
            <person name="Tonouchi A."/>
        </authorList>
    </citation>
    <scope>NUCLEOTIDE SEQUENCE [LARGE SCALE GENOMIC DNA]</scope>
    <source>
        <strain evidence="2 3">TB5</strain>
    </source>
</reference>
<dbReference type="AlphaFoldDB" id="A0A7R7ELG4"/>